<organism evidence="3 4">
    <name type="scientific">Paucibacter sediminis</name>
    <dbReference type="NCBI Taxonomy" id="3019553"/>
    <lineage>
        <taxon>Bacteria</taxon>
        <taxon>Pseudomonadati</taxon>
        <taxon>Pseudomonadota</taxon>
        <taxon>Betaproteobacteria</taxon>
        <taxon>Burkholderiales</taxon>
        <taxon>Sphaerotilaceae</taxon>
        <taxon>Roseateles</taxon>
    </lineage>
</organism>
<dbReference type="InterPro" id="IPR000073">
    <property type="entry name" value="AB_hydrolase_1"/>
</dbReference>
<dbReference type="InterPro" id="IPR000639">
    <property type="entry name" value="Epox_hydrolase-like"/>
</dbReference>
<feature type="domain" description="AB hydrolase-1" evidence="2">
    <location>
        <begin position="26"/>
        <end position="259"/>
    </location>
</feature>
<accession>A0AA95ND76</accession>
<dbReference type="InterPro" id="IPR029058">
    <property type="entry name" value="AB_hydrolase_fold"/>
</dbReference>
<dbReference type="Proteomes" id="UP001177769">
    <property type="component" value="Chromosome"/>
</dbReference>
<sequence>MQQFETRRLSLNGVTLNIVDQGRGEPVLLVHGFPDDHEVWRQQIPALLQAGYRVIAPDMRGCGESEAPAGVAPYKLDRLVGDLLALLDALGLPKVRLVGHDWGAVIAWTLAIRHPQRVHNYVALSVGHPSAYARAPLQQKIMGWYILMFQLRGFAEWLMTRRDWRWTRGFTGQHAELKHWLRKLARPGRLTAAVSWYRANLALILPFAQAKPALPVLGLWSDGDAYLCEAQMRESERWVTGPWRYVRLNGASHWLQLDQPERVNRLILDEFQRHPLHA</sequence>
<dbReference type="GO" id="GO:0016787">
    <property type="term" value="F:hydrolase activity"/>
    <property type="evidence" value="ECO:0007669"/>
    <property type="project" value="UniProtKB-KW"/>
</dbReference>
<dbReference type="Gene3D" id="3.40.50.1820">
    <property type="entry name" value="alpha/beta hydrolase"/>
    <property type="match status" value="1"/>
</dbReference>
<dbReference type="SUPFAM" id="SSF53474">
    <property type="entry name" value="alpha/beta-Hydrolases"/>
    <property type="match status" value="1"/>
</dbReference>
<dbReference type="AlphaFoldDB" id="A0AA95ND76"/>
<keyword evidence="4" id="KW-1185">Reference proteome</keyword>
<evidence type="ECO:0000256" key="1">
    <source>
        <dbReference type="ARBA" id="ARBA00022801"/>
    </source>
</evidence>
<proteinExistence type="predicted"/>
<evidence type="ECO:0000313" key="4">
    <source>
        <dbReference type="Proteomes" id="UP001177769"/>
    </source>
</evidence>
<keyword evidence="1 3" id="KW-0378">Hydrolase</keyword>
<dbReference type="PRINTS" id="PR00412">
    <property type="entry name" value="EPOXHYDRLASE"/>
</dbReference>
<dbReference type="PANTHER" id="PTHR43329">
    <property type="entry name" value="EPOXIDE HYDROLASE"/>
    <property type="match status" value="1"/>
</dbReference>
<dbReference type="PRINTS" id="PR00111">
    <property type="entry name" value="ABHYDROLASE"/>
</dbReference>
<dbReference type="Pfam" id="PF00561">
    <property type="entry name" value="Abhydrolase_1"/>
    <property type="match status" value="1"/>
</dbReference>
<dbReference type="KEGG" id="pais:PFX98_22160"/>
<name>A0AA95ND76_9BURK</name>
<dbReference type="RefSeq" id="WP_285232646.1">
    <property type="nucleotide sequence ID" value="NZ_CP116346.1"/>
</dbReference>
<gene>
    <name evidence="3" type="ORF">PFX98_22160</name>
</gene>
<protein>
    <submittedName>
        <fullName evidence="3">Alpha/beta fold hydrolase</fullName>
    </submittedName>
</protein>
<dbReference type="EMBL" id="CP116346">
    <property type="protein sequence ID" value="WIT11563.1"/>
    <property type="molecule type" value="Genomic_DNA"/>
</dbReference>
<evidence type="ECO:0000313" key="3">
    <source>
        <dbReference type="EMBL" id="WIT11563.1"/>
    </source>
</evidence>
<reference evidence="3" key="1">
    <citation type="submission" date="2023-01" db="EMBL/GenBank/DDBJ databases">
        <title>Whole genome sequence of Paucibacter sp. S2-9 isolated from pond sediment.</title>
        <authorList>
            <person name="Jung J.Y."/>
        </authorList>
    </citation>
    <scope>NUCLEOTIDE SEQUENCE</scope>
    <source>
        <strain evidence="3">S2-9</strain>
    </source>
</reference>
<evidence type="ECO:0000259" key="2">
    <source>
        <dbReference type="Pfam" id="PF00561"/>
    </source>
</evidence>